<dbReference type="KEGG" id="mis:MICPUN_58069"/>
<evidence type="ECO:0000256" key="1">
    <source>
        <dbReference type="SAM" id="MobiDB-lite"/>
    </source>
</evidence>
<feature type="region of interest" description="Disordered" evidence="1">
    <location>
        <begin position="205"/>
        <end position="276"/>
    </location>
</feature>
<feature type="compositionally biased region" description="Basic residues" evidence="1">
    <location>
        <begin position="61"/>
        <end position="71"/>
    </location>
</feature>
<dbReference type="RefSeq" id="XP_002501476.1">
    <property type="nucleotide sequence ID" value="XM_002501430.1"/>
</dbReference>
<feature type="compositionally biased region" description="Basic and acidic residues" evidence="1">
    <location>
        <begin position="253"/>
        <end position="270"/>
    </location>
</feature>
<feature type="compositionally biased region" description="Acidic residues" evidence="1">
    <location>
        <begin position="105"/>
        <end position="137"/>
    </location>
</feature>
<dbReference type="InParanoid" id="C1E4K3"/>
<organism evidence="2 3">
    <name type="scientific">Micromonas commoda (strain RCC299 / NOUM17 / CCMP2709)</name>
    <name type="common">Picoplanktonic green alga</name>
    <dbReference type="NCBI Taxonomy" id="296587"/>
    <lineage>
        <taxon>Eukaryota</taxon>
        <taxon>Viridiplantae</taxon>
        <taxon>Chlorophyta</taxon>
        <taxon>Mamiellophyceae</taxon>
        <taxon>Mamiellales</taxon>
        <taxon>Mamiellaceae</taxon>
        <taxon>Micromonas</taxon>
    </lineage>
</organism>
<sequence length="382" mass="41201">MGPKARAPKAVETMTEYEMEREARLAKNREVLHRLGVPEIVAATRIAADDDVDDDDEARRRRERERKRKARARDAGGGEPARRSTRASTVATRTGRFYVGKGEAGDDDDDSFDGSEDEEDADGSTDDDDDDDDDDAVEPVVAVKAKATRRKPARNPERPATAASLYRLPNPATLGRLAPYATDGAMNANFRRRSAFALPAAVNPKPLTLDPRDRAPFASGPVTAPAATSPPPRRREPARTTTTISNATTAAEKASEKARAKGREKGREKAPPPTPADFAEDVAAAFRSIQPAANRVAMRRGHVTIDRVTIGRRELLDACRAHGFYEWSEGDVARMMAVAAEAVAAGAPAMGREVGGGSAEARLTLDDFVRVAEHVGARRAEV</sequence>
<accession>C1E4K3</accession>
<feature type="compositionally biased region" description="Basic and acidic residues" evidence="1">
    <location>
        <begin position="72"/>
        <end position="82"/>
    </location>
</feature>
<keyword evidence="3" id="KW-1185">Reference proteome</keyword>
<dbReference type="AlphaFoldDB" id="C1E4K3"/>
<feature type="compositionally biased region" description="Low complexity" evidence="1">
    <location>
        <begin position="239"/>
        <end position="252"/>
    </location>
</feature>
<protein>
    <submittedName>
        <fullName evidence="2">Uncharacterized protein</fullName>
    </submittedName>
</protein>
<name>C1E4K3_MICCC</name>
<dbReference type="EMBL" id="CP001325">
    <property type="protein sequence ID" value="ACO62734.1"/>
    <property type="molecule type" value="Genomic_DNA"/>
</dbReference>
<reference evidence="2 3" key="1">
    <citation type="journal article" date="2009" name="Science">
        <title>Green evolution and dynamic adaptations revealed by genomes of the marine picoeukaryotes Micromonas.</title>
        <authorList>
            <person name="Worden A.Z."/>
            <person name="Lee J.H."/>
            <person name="Mock T."/>
            <person name="Rouze P."/>
            <person name="Simmons M.P."/>
            <person name="Aerts A.L."/>
            <person name="Allen A.E."/>
            <person name="Cuvelier M.L."/>
            <person name="Derelle E."/>
            <person name="Everett M.V."/>
            <person name="Foulon E."/>
            <person name="Grimwood J."/>
            <person name="Gundlach H."/>
            <person name="Henrissat B."/>
            <person name="Napoli C."/>
            <person name="McDonald S.M."/>
            <person name="Parker M.S."/>
            <person name="Rombauts S."/>
            <person name="Salamov A."/>
            <person name="Von Dassow P."/>
            <person name="Badger J.H."/>
            <person name="Coutinho P.M."/>
            <person name="Demir E."/>
            <person name="Dubchak I."/>
            <person name="Gentemann C."/>
            <person name="Eikrem W."/>
            <person name="Gready J.E."/>
            <person name="John U."/>
            <person name="Lanier W."/>
            <person name="Lindquist E.A."/>
            <person name="Lucas S."/>
            <person name="Mayer K.F."/>
            <person name="Moreau H."/>
            <person name="Not F."/>
            <person name="Otillar R."/>
            <person name="Panaud O."/>
            <person name="Pangilinan J."/>
            <person name="Paulsen I."/>
            <person name="Piegu B."/>
            <person name="Poliakov A."/>
            <person name="Robbens S."/>
            <person name="Schmutz J."/>
            <person name="Toulza E."/>
            <person name="Wyss T."/>
            <person name="Zelensky A."/>
            <person name="Zhou K."/>
            <person name="Armbrust E.V."/>
            <person name="Bhattacharya D."/>
            <person name="Goodenough U.W."/>
            <person name="Van de Peer Y."/>
            <person name="Grigoriev I.V."/>
        </authorList>
    </citation>
    <scope>NUCLEOTIDE SEQUENCE [LARGE SCALE GENOMIC DNA]</scope>
    <source>
        <strain evidence="3">RCC299 / NOUM17</strain>
    </source>
</reference>
<evidence type="ECO:0000313" key="2">
    <source>
        <dbReference type="EMBL" id="ACO62734.1"/>
    </source>
</evidence>
<dbReference type="OMA" id="CARRIYE"/>
<evidence type="ECO:0000313" key="3">
    <source>
        <dbReference type="Proteomes" id="UP000002009"/>
    </source>
</evidence>
<dbReference type="GeneID" id="8243162"/>
<dbReference type="Proteomes" id="UP000002009">
    <property type="component" value="Chromosome 4"/>
</dbReference>
<gene>
    <name evidence="2" type="ORF">MICPUN_58069</name>
</gene>
<feature type="region of interest" description="Disordered" evidence="1">
    <location>
        <begin position="40"/>
        <end position="170"/>
    </location>
</feature>
<proteinExistence type="predicted"/>